<name>A0AAE0SRA5_9BIVA</name>
<dbReference type="Pfam" id="PF02801">
    <property type="entry name" value="Ketoacyl-synt_C"/>
    <property type="match status" value="1"/>
</dbReference>
<dbReference type="EMBL" id="JAEAOA010001653">
    <property type="protein sequence ID" value="KAK3596123.1"/>
    <property type="molecule type" value="Genomic_DNA"/>
</dbReference>
<evidence type="ECO:0000259" key="1">
    <source>
        <dbReference type="Pfam" id="PF02801"/>
    </source>
</evidence>
<proteinExistence type="predicted"/>
<keyword evidence="3" id="KW-1185">Reference proteome</keyword>
<organism evidence="2 3">
    <name type="scientific">Potamilus streckersoni</name>
    <dbReference type="NCBI Taxonomy" id="2493646"/>
    <lineage>
        <taxon>Eukaryota</taxon>
        <taxon>Metazoa</taxon>
        <taxon>Spiralia</taxon>
        <taxon>Lophotrochozoa</taxon>
        <taxon>Mollusca</taxon>
        <taxon>Bivalvia</taxon>
        <taxon>Autobranchia</taxon>
        <taxon>Heteroconchia</taxon>
        <taxon>Palaeoheterodonta</taxon>
        <taxon>Unionida</taxon>
        <taxon>Unionoidea</taxon>
        <taxon>Unionidae</taxon>
        <taxon>Ambleminae</taxon>
        <taxon>Lampsilini</taxon>
        <taxon>Potamilus</taxon>
    </lineage>
</organism>
<dbReference type="AlphaFoldDB" id="A0AAE0SRA5"/>
<protein>
    <recommendedName>
        <fullName evidence="1">Beta-ketoacyl synthase C-terminal domain-containing protein</fullName>
    </recommendedName>
</protein>
<feature type="domain" description="Beta-ketoacyl synthase C-terminal" evidence="1">
    <location>
        <begin position="196"/>
        <end position="264"/>
    </location>
</feature>
<dbReference type="GO" id="GO:0016746">
    <property type="term" value="F:acyltransferase activity"/>
    <property type="evidence" value="ECO:0007669"/>
    <property type="project" value="InterPro"/>
</dbReference>
<reference evidence="2" key="2">
    <citation type="journal article" date="2021" name="Genome Biol. Evol.">
        <title>Developing a high-quality reference genome for a parasitic bivalve with doubly uniparental inheritance (Bivalvia: Unionida).</title>
        <authorList>
            <person name="Smith C.H."/>
        </authorList>
    </citation>
    <scope>NUCLEOTIDE SEQUENCE</scope>
    <source>
        <strain evidence="2">CHS0354</strain>
        <tissue evidence="2">Mantle</tissue>
    </source>
</reference>
<dbReference type="Gene3D" id="3.40.47.10">
    <property type="match status" value="1"/>
</dbReference>
<reference evidence="2" key="1">
    <citation type="journal article" date="2021" name="Genome Biol. Evol.">
        <title>A High-Quality Reference Genome for a Parasitic Bivalve with Doubly Uniparental Inheritance (Bivalvia: Unionida).</title>
        <authorList>
            <person name="Smith C.H."/>
        </authorList>
    </citation>
    <scope>NUCLEOTIDE SEQUENCE</scope>
    <source>
        <strain evidence="2">CHS0354</strain>
    </source>
</reference>
<dbReference type="InterPro" id="IPR014031">
    <property type="entry name" value="Ketoacyl_synth_C"/>
</dbReference>
<evidence type="ECO:0000313" key="3">
    <source>
        <dbReference type="Proteomes" id="UP001195483"/>
    </source>
</evidence>
<evidence type="ECO:0000313" key="2">
    <source>
        <dbReference type="EMBL" id="KAK3596123.1"/>
    </source>
</evidence>
<dbReference type="InterPro" id="IPR016039">
    <property type="entry name" value="Thiolase-like"/>
</dbReference>
<dbReference type="SUPFAM" id="SSF53901">
    <property type="entry name" value="Thiolase-like"/>
    <property type="match status" value="1"/>
</dbReference>
<comment type="caution">
    <text evidence="2">The sequence shown here is derived from an EMBL/GenBank/DDBJ whole genome shotgun (WGS) entry which is preliminary data.</text>
</comment>
<dbReference type="Proteomes" id="UP001195483">
    <property type="component" value="Unassembled WGS sequence"/>
</dbReference>
<reference evidence="2" key="3">
    <citation type="submission" date="2023-05" db="EMBL/GenBank/DDBJ databases">
        <authorList>
            <person name="Smith C.H."/>
        </authorList>
    </citation>
    <scope>NUCLEOTIDE SEQUENCE</scope>
    <source>
        <strain evidence="2">CHS0354</strain>
        <tissue evidence="2">Mantle</tissue>
    </source>
</reference>
<gene>
    <name evidence="2" type="ORF">CHS0354_027393</name>
</gene>
<accession>A0AAE0SRA5</accession>
<sequence length="360" mass="38759">MNLAASSGNRHYRTLQEEAFDTENIPGHIKQQVIDGTLIRKIDNSLFDPARVPYTLPISPLSSDKSDTPDCYVLKASQREFLKDLPPGVEVTGRTESGDHILNFSGADSSTNQKEIHQIYTRLHKKLAVSSAGMLPAGLNLSKLYNSNHHPRGIQIALALETGANILGAVPEVYINADGYKPSISKPGIGNYISFAKAAGAVKGILGDASLKRHTAVYAHGTGTPQNRQTESAIISKTAQAFDADCWQVAAIKCFLGHPTGPAAGDQISTRWVSGADVTTERLQFNLAHQKINPADLHTILINSKGFGGNNATGVLVSPQKTMELLHRLHGKVACSAYEKKNQTIAARSQETSRASFQAN</sequence>